<keyword evidence="4" id="KW-0833">Ubl conjugation pathway</keyword>
<evidence type="ECO:0000256" key="1">
    <source>
        <dbReference type="ARBA" id="ARBA00000707"/>
    </source>
</evidence>
<dbReference type="EC" id="3.4.19.12" evidence="2"/>
<dbReference type="InterPro" id="IPR051055">
    <property type="entry name" value="PIF1_helicase"/>
</dbReference>
<evidence type="ECO:0000313" key="8">
    <source>
        <dbReference type="EMBL" id="CAK9033287.1"/>
    </source>
</evidence>
<evidence type="ECO:0000313" key="9">
    <source>
        <dbReference type="Proteomes" id="UP001642464"/>
    </source>
</evidence>
<dbReference type="InterPro" id="IPR049163">
    <property type="entry name" value="Pif1-like_2B_dom"/>
</dbReference>
<comment type="catalytic activity">
    <reaction evidence="1">
        <text>Thiol-dependent hydrolysis of ester, thioester, amide, peptide and isopeptide bonds formed by the C-terminal Gly of ubiquitin (a 76-residue protein attached to proteins as an intracellular targeting signal).</text>
        <dbReference type="EC" id="3.4.19.12"/>
    </reaction>
</comment>
<evidence type="ECO:0000259" key="7">
    <source>
        <dbReference type="SMART" id="SM01246"/>
    </source>
</evidence>
<dbReference type="EMBL" id="CAXAMM010014268">
    <property type="protein sequence ID" value="CAK9033287.1"/>
    <property type="molecule type" value="Genomic_DNA"/>
</dbReference>
<comment type="caution">
    <text evidence="8">The sequence shown here is derived from an EMBL/GenBank/DDBJ whole genome shotgun (WGS) entry which is preliminary data.</text>
</comment>
<feature type="domain" description="Josephin" evidence="7">
    <location>
        <begin position="427"/>
        <end position="567"/>
    </location>
</feature>
<dbReference type="Proteomes" id="UP001642464">
    <property type="component" value="Unassembled WGS sequence"/>
</dbReference>
<organism evidence="8 9">
    <name type="scientific">Durusdinium trenchii</name>
    <dbReference type="NCBI Taxonomy" id="1381693"/>
    <lineage>
        <taxon>Eukaryota</taxon>
        <taxon>Sar</taxon>
        <taxon>Alveolata</taxon>
        <taxon>Dinophyceae</taxon>
        <taxon>Suessiales</taxon>
        <taxon>Symbiodiniaceae</taxon>
        <taxon>Durusdinium</taxon>
    </lineage>
</organism>
<dbReference type="Gene3D" id="1.10.287.10">
    <property type="entry name" value="S15/NS1, RNA-binding"/>
    <property type="match status" value="1"/>
</dbReference>
<dbReference type="Pfam" id="PF21530">
    <property type="entry name" value="Pif1_2B_dom"/>
    <property type="match status" value="1"/>
</dbReference>
<dbReference type="Pfam" id="PF02099">
    <property type="entry name" value="Josephin"/>
    <property type="match status" value="1"/>
</dbReference>
<dbReference type="InterPro" id="IPR006155">
    <property type="entry name" value="Josephin"/>
</dbReference>
<evidence type="ECO:0000256" key="2">
    <source>
        <dbReference type="ARBA" id="ARBA00012759"/>
    </source>
</evidence>
<reference evidence="8 9" key="1">
    <citation type="submission" date="2024-02" db="EMBL/GenBank/DDBJ databases">
        <authorList>
            <person name="Chen Y."/>
            <person name="Shah S."/>
            <person name="Dougan E. K."/>
            <person name="Thang M."/>
            <person name="Chan C."/>
        </authorList>
    </citation>
    <scope>NUCLEOTIDE SEQUENCE [LARGE SCALE GENOMIC DNA]</scope>
</reference>
<dbReference type="InterPro" id="IPR027417">
    <property type="entry name" value="P-loop_NTPase"/>
</dbReference>
<sequence>MLDRIDQHLRLARDMPYIPFGGLHVVFIGDLYQLPPPGGLPIFASKLWPLFELCELDGNQRAARDPAWAALLARVRVGQWTQEDIQTLESMVLKKYGNRKPAAGAVHLVATRRAVADGNRACLQECVESAHAEMLECPAVDISVNACTLLPPEKAWPLSEDTGGLEALLGLAVDMPVMLRKNMDVQDGLVNGARGVVQHIDVHESGEVQKIWVKFEKDAATYHEGVHARLDASVKQEGQAYVALSRSPTKDLCTLERFDPKSLRFNANAEWALLKLKAKQAQSTGPRKPALQELWQEVIRPTEDAAYYQGKLACATPPDWKAYAEEQRLKDLEVEEGKAGSLTCPKCGFVATDTTNYKKRGRVCPAKNKKSQRPKVAGKAKAKPAMKDSKSVPNKQPVHQLQLASFAPSDAEHGADNVDAELPFFQKQQEARCGMRALNNALGAAVFGPADMEAAAASYMQELEGIDEDRAEHIGPSGWYSVQVLYTALFAAGYTLDFHHPVHTMAEAQLSPAFVQNIDNWHWVAYRWDAHGDLYLLDSIERGPRLVTKEEFVESCGHRFTYAVQMVSGKLFQKRPKAQREVNRDATQTGEAWAKGVLESAKEVLQ</sequence>
<dbReference type="SMART" id="SM01246">
    <property type="entry name" value="Josephin"/>
    <property type="match status" value="1"/>
</dbReference>
<dbReference type="Gene3D" id="3.90.70.40">
    <property type="match status" value="1"/>
</dbReference>
<feature type="region of interest" description="Disordered" evidence="6">
    <location>
        <begin position="365"/>
        <end position="394"/>
    </location>
</feature>
<feature type="compositionally biased region" description="Basic residues" evidence="6">
    <location>
        <begin position="365"/>
        <end position="384"/>
    </location>
</feature>
<protein>
    <recommendedName>
        <fullName evidence="2">ubiquitinyl hydrolase 1</fullName>
        <ecNumber evidence="2">3.4.19.12</ecNumber>
    </recommendedName>
</protein>
<name>A0ABP0L3D0_9DINO</name>
<dbReference type="PANTHER" id="PTHR47642">
    <property type="entry name" value="ATP-DEPENDENT DNA HELICASE"/>
    <property type="match status" value="1"/>
</dbReference>
<evidence type="ECO:0000256" key="4">
    <source>
        <dbReference type="ARBA" id="ARBA00022786"/>
    </source>
</evidence>
<keyword evidence="9" id="KW-1185">Reference proteome</keyword>
<feature type="non-terminal residue" evidence="8">
    <location>
        <position position="606"/>
    </location>
</feature>
<dbReference type="PANTHER" id="PTHR47642:SF6">
    <property type="entry name" value="ATP-DEPENDENT DNA HELICASE"/>
    <property type="match status" value="1"/>
</dbReference>
<dbReference type="SUPFAM" id="SSF52540">
    <property type="entry name" value="P-loop containing nucleoside triphosphate hydrolases"/>
    <property type="match status" value="1"/>
</dbReference>
<gene>
    <name evidence="8" type="ORF">SCF082_LOCUS20431</name>
</gene>
<accession>A0ABP0L3D0</accession>
<evidence type="ECO:0000256" key="5">
    <source>
        <dbReference type="ARBA" id="ARBA00022801"/>
    </source>
</evidence>
<evidence type="ECO:0000256" key="6">
    <source>
        <dbReference type="SAM" id="MobiDB-lite"/>
    </source>
</evidence>
<evidence type="ECO:0000256" key="3">
    <source>
        <dbReference type="ARBA" id="ARBA00022670"/>
    </source>
</evidence>
<proteinExistence type="predicted"/>
<keyword evidence="5" id="KW-0378">Hydrolase</keyword>
<keyword evidence="3" id="KW-0645">Protease</keyword>